<dbReference type="STRING" id="266749.SAMN05421876_101304"/>
<dbReference type="AlphaFoldDB" id="A0A0C1FFE1"/>
<name>A0A0C1FFE1_9FLAO</name>
<proteinExistence type="predicted"/>
<keyword evidence="1" id="KW-1133">Transmembrane helix</keyword>
<evidence type="ECO:0000313" key="2">
    <source>
        <dbReference type="EMBL" id="KIA90518.1"/>
    </source>
</evidence>
<reference evidence="2 3" key="1">
    <citation type="submission" date="2014-10" db="EMBL/GenBank/DDBJ databases">
        <title>Kaistella jeonii genome.</title>
        <authorList>
            <person name="Clayton J.T."/>
            <person name="Newman J.D."/>
        </authorList>
    </citation>
    <scope>NUCLEOTIDE SEQUENCE [LARGE SCALE GENOMIC DNA]</scope>
    <source>
        <strain evidence="2 3">DSM 17048</strain>
    </source>
</reference>
<protein>
    <submittedName>
        <fullName evidence="2">Uncharacterized protein</fullName>
    </submittedName>
</protein>
<dbReference type="Proteomes" id="UP000031473">
    <property type="component" value="Unassembled WGS sequence"/>
</dbReference>
<dbReference type="EMBL" id="JSYL01000001">
    <property type="protein sequence ID" value="KIA90518.1"/>
    <property type="molecule type" value="Genomic_DNA"/>
</dbReference>
<comment type="caution">
    <text evidence="2">The sequence shown here is derived from an EMBL/GenBank/DDBJ whole genome shotgun (WGS) entry which is preliminary data.</text>
</comment>
<evidence type="ECO:0000313" key="3">
    <source>
        <dbReference type="Proteomes" id="UP000031473"/>
    </source>
</evidence>
<feature type="transmembrane region" description="Helical" evidence="1">
    <location>
        <begin position="100"/>
        <end position="117"/>
    </location>
</feature>
<keyword evidence="1" id="KW-0812">Transmembrane</keyword>
<keyword evidence="3" id="KW-1185">Reference proteome</keyword>
<sequence length="120" mass="14392">MCSDCFDKQYYGFPSYTEYEEFEEILDLKTRAHKIEIMESENEGTKGLIDYRLYFKCNTCNENYVLSIPDNAWRGYFLTEQNAIFYHKNLRMSDTDKRNGCLIFILLLCSLFLYALFENF</sequence>
<gene>
    <name evidence="2" type="ORF">OA86_01135</name>
</gene>
<accession>A0A0C1FFE1</accession>
<keyword evidence="1" id="KW-0472">Membrane</keyword>
<organism evidence="2 3">
    <name type="scientific">Kaistella jeonii</name>
    <dbReference type="NCBI Taxonomy" id="266749"/>
    <lineage>
        <taxon>Bacteria</taxon>
        <taxon>Pseudomonadati</taxon>
        <taxon>Bacteroidota</taxon>
        <taxon>Flavobacteriia</taxon>
        <taxon>Flavobacteriales</taxon>
        <taxon>Weeksellaceae</taxon>
        <taxon>Chryseobacterium group</taxon>
        <taxon>Kaistella</taxon>
    </lineage>
</organism>
<evidence type="ECO:0000256" key="1">
    <source>
        <dbReference type="SAM" id="Phobius"/>
    </source>
</evidence>